<dbReference type="AlphaFoldDB" id="A0A101ILY2"/>
<comment type="caution">
    <text evidence="1">The sequence shown here is derived from an EMBL/GenBank/DDBJ whole genome shotgun (WGS) entry which is preliminary data.</text>
</comment>
<organism evidence="1 2">
    <name type="scientific">Methanothrix harundinacea</name>
    <dbReference type="NCBI Taxonomy" id="301375"/>
    <lineage>
        <taxon>Archaea</taxon>
        <taxon>Methanobacteriati</taxon>
        <taxon>Methanobacteriota</taxon>
        <taxon>Stenosarchaea group</taxon>
        <taxon>Methanomicrobia</taxon>
        <taxon>Methanotrichales</taxon>
        <taxon>Methanotrichaceae</taxon>
        <taxon>Methanothrix</taxon>
    </lineage>
</organism>
<sequence length="78" mass="8437">MEPATEARISTIEIDSDFASDRIRIILDTNRVSGWNEIDAVALIGIRYLPQSGLWSNGDVLIDALPGGWEGVVPGEAI</sequence>
<dbReference type="PATRIC" id="fig|301375.6.peg.1931"/>
<proteinExistence type="predicted"/>
<name>A0A101ILY2_9EURY</name>
<evidence type="ECO:0000313" key="1">
    <source>
        <dbReference type="EMBL" id="KUK97528.1"/>
    </source>
</evidence>
<reference evidence="2" key="1">
    <citation type="journal article" date="2015" name="MBio">
        <title>Genome-Resolved Metagenomic Analysis Reveals Roles for Candidate Phyla and Other Microbial Community Members in Biogeochemical Transformations in Oil Reservoirs.</title>
        <authorList>
            <person name="Hu P."/>
            <person name="Tom L."/>
            <person name="Singh A."/>
            <person name="Thomas B.C."/>
            <person name="Baker B.J."/>
            <person name="Piceno Y.M."/>
            <person name="Andersen G.L."/>
            <person name="Banfield J.F."/>
        </authorList>
    </citation>
    <scope>NUCLEOTIDE SEQUENCE [LARGE SCALE GENOMIC DNA]</scope>
</reference>
<protein>
    <submittedName>
        <fullName evidence="1">Uncharacterized protein</fullName>
    </submittedName>
</protein>
<evidence type="ECO:0000313" key="2">
    <source>
        <dbReference type="Proteomes" id="UP000053961"/>
    </source>
</evidence>
<accession>A0A101ILY2</accession>
<gene>
    <name evidence="1" type="ORF">XE07_0358</name>
</gene>
<dbReference type="Proteomes" id="UP000053961">
    <property type="component" value="Unassembled WGS sequence"/>
</dbReference>
<dbReference type="EMBL" id="LGHB01000002">
    <property type="protein sequence ID" value="KUK97528.1"/>
    <property type="molecule type" value="Genomic_DNA"/>
</dbReference>